<gene>
    <name evidence="4" type="ORF">URODEC1_LOCUS3966</name>
</gene>
<evidence type="ECO:0000256" key="1">
    <source>
        <dbReference type="ARBA" id="ARBA00022821"/>
    </source>
</evidence>
<keyword evidence="3" id="KW-0732">Signal</keyword>
<dbReference type="EMBL" id="OZ075120">
    <property type="protein sequence ID" value="CAL4891780.1"/>
    <property type="molecule type" value="Genomic_DNA"/>
</dbReference>
<sequence length="83" mass="8944">MESGKRAVCVVAVMLALQLMVAPTTMAARSLQQDTSPVLALSTIAREFSYADGAIFCGETCVFLPCATKVIGCRCRNKRICVR</sequence>
<evidence type="ECO:0000313" key="5">
    <source>
        <dbReference type="Proteomes" id="UP001497457"/>
    </source>
</evidence>
<evidence type="ECO:0000256" key="3">
    <source>
        <dbReference type="SAM" id="SignalP"/>
    </source>
</evidence>
<protein>
    <submittedName>
        <fullName evidence="4">Uncharacterized protein</fullName>
    </submittedName>
</protein>
<reference evidence="4" key="1">
    <citation type="submission" date="2024-10" db="EMBL/GenBank/DDBJ databases">
        <authorList>
            <person name="Ryan C."/>
        </authorList>
    </citation>
    <scope>NUCLEOTIDE SEQUENCE [LARGE SCALE GENOMIC DNA]</scope>
</reference>
<proteinExistence type="predicted"/>
<feature type="signal peptide" evidence="3">
    <location>
        <begin position="1"/>
        <end position="27"/>
    </location>
</feature>
<name>A0ABC8VJ15_9POAL</name>
<evidence type="ECO:0000313" key="4">
    <source>
        <dbReference type="EMBL" id="CAL4891780.1"/>
    </source>
</evidence>
<dbReference type="GO" id="GO:0006952">
    <property type="term" value="P:defense response"/>
    <property type="evidence" value="ECO:0007669"/>
    <property type="project" value="UniProtKB-KW"/>
</dbReference>
<dbReference type="InterPro" id="IPR005535">
    <property type="entry name" value="Cyclotide"/>
</dbReference>
<keyword evidence="2" id="KW-1015">Disulfide bond</keyword>
<evidence type="ECO:0000256" key="2">
    <source>
        <dbReference type="ARBA" id="ARBA00023157"/>
    </source>
</evidence>
<dbReference type="Pfam" id="PF03784">
    <property type="entry name" value="Cyclotide"/>
    <property type="match status" value="1"/>
</dbReference>
<organism evidence="4 5">
    <name type="scientific">Urochloa decumbens</name>
    <dbReference type="NCBI Taxonomy" id="240449"/>
    <lineage>
        <taxon>Eukaryota</taxon>
        <taxon>Viridiplantae</taxon>
        <taxon>Streptophyta</taxon>
        <taxon>Embryophyta</taxon>
        <taxon>Tracheophyta</taxon>
        <taxon>Spermatophyta</taxon>
        <taxon>Magnoliopsida</taxon>
        <taxon>Liliopsida</taxon>
        <taxon>Poales</taxon>
        <taxon>Poaceae</taxon>
        <taxon>PACMAD clade</taxon>
        <taxon>Panicoideae</taxon>
        <taxon>Panicodae</taxon>
        <taxon>Paniceae</taxon>
        <taxon>Melinidinae</taxon>
        <taxon>Urochloa</taxon>
    </lineage>
</organism>
<dbReference type="Proteomes" id="UP001497457">
    <property type="component" value="Chromosome 10rd"/>
</dbReference>
<accession>A0ABC8VJ15</accession>
<feature type="chain" id="PRO_5044882551" evidence="3">
    <location>
        <begin position="28"/>
        <end position="83"/>
    </location>
</feature>
<dbReference type="InterPro" id="IPR036146">
    <property type="entry name" value="Cyclotide_sf"/>
</dbReference>
<keyword evidence="1" id="KW-0611">Plant defense</keyword>
<dbReference type="AlphaFoldDB" id="A0ABC8VJ15"/>
<keyword evidence="5" id="KW-1185">Reference proteome</keyword>
<dbReference type="SUPFAM" id="SSF57038">
    <property type="entry name" value="Cyclotides"/>
    <property type="match status" value="1"/>
</dbReference>